<proteinExistence type="predicted"/>
<dbReference type="EMBL" id="VYTZ01000014">
    <property type="protein sequence ID" value="KAA9374846.1"/>
    <property type="molecule type" value="Genomic_DNA"/>
</dbReference>
<dbReference type="AlphaFoldDB" id="A0A5J5JVR5"/>
<keyword evidence="4" id="KW-0808">Transferase</keyword>
<dbReference type="CDD" id="cd02440">
    <property type="entry name" value="AdoMet_MTases"/>
    <property type="match status" value="1"/>
</dbReference>
<dbReference type="GO" id="GO:0008170">
    <property type="term" value="F:N-methyltransferase activity"/>
    <property type="evidence" value="ECO:0007669"/>
    <property type="project" value="InterPro"/>
</dbReference>
<name>A0A5J5JVR5_9ACTN</name>
<protein>
    <submittedName>
        <fullName evidence="4">N-6 DNA methylase</fullName>
    </submittedName>
</protein>
<dbReference type="PROSITE" id="PS00092">
    <property type="entry name" value="N6_MTASE"/>
    <property type="match status" value="1"/>
</dbReference>
<evidence type="ECO:0000256" key="1">
    <source>
        <dbReference type="ARBA" id="ARBA00022747"/>
    </source>
</evidence>
<dbReference type="InterPro" id="IPR044946">
    <property type="entry name" value="Restrct_endonuc_typeI_TRD_sf"/>
</dbReference>
<keyword evidence="1" id="KW-0680">Restriction system</keyword>
<keyword evidence="4" id="KW-0489">Methyltransferase</keyword>
<dbReference type="SUPFAM" id="SSF53335">
    <property type="entry name" value="S-adenosyl-L-methionine-dependent methyltransferases"/>
    <property type="match status" value="1"/>
</dbReference>
<keyword evidence="2" id="KW-0238">DNA-binding</keyword>
<dbReference type="Pfam" id="PF02384">
    <property type="entry name" value="N6_Mtase"/>
    <property type="match status" value="1"/>
</dbReference>
<organism evidence="4 5">
    <name type="scientific">Microbispora cellulosiformans</name>
    <dbReference type="NCBI Taxonomy" id="2614688"/>
    <lineage>
        <taxon>Bacteria</taxon>
        <taxon>Bacillati</taxon>
        <taxon>Actinomycetota</taxon>
        <taxon>Actinomycetes</taxon>
        <taxon>Streptosporangiales</taxon>
        <taxon>Streptosporangiaceae</taxon>
        <taxon>Microbispora</taxon>
    </lineage>
</organism>
<dbReference type="InterPro" id="IPR002052">
    <property type="entry name" value="DNA_methylase_N6_adenine_CS"/>
</dbReference>
<evidence type="ECO:0000259" key="3">
    <source>
        <dbReference type="Pfam" id="PF02384"/>
    </source>
</evidence>
<dbReference type="RefSeq" id="WP_150938299.1">
    <property type="nucleotide sequence ID" value="NZ_VYTZ01000014.1"/>
</dbReference>
<dbReference type="InterPro" id="IPR052916">
    <property type="entry name" value="Type-I_RE_MTase_Subunit"/>
</dbReference>
<dbReference type="GO" id="GO:0003677">
    <property type="term" value="F:DNA binding"/>
    <property type="evidence" value="ECO:0007669"/>
    <property type="project" value="UniProtKB-KW"/>
</dbReference>
<comment type="caution">
    <text evidence="4">The sequence shown here is derived from an EMBL/GenBank/DDBJ whole genome shotgun (WGS) entry which is preliminary data.</text>
</comment>
<dbReference type="GO" id="GO:0032259">
    <property type="term" value="P:methylation"/>
    <property type="evidence" value="ECO:0007669"/>
    <property type="project" value="UniProtKB-KW"/>
</dbReference>
<dbReference type="Proteomes" id="UP000327011">
    <property type="component" value="Unassembled WGS sequence"/>
</dbReference>
<gene>
    <name evidence="4" type="ORF">F5972_30045</name>
</gene>
<keyword evidence="5" id="KW-1185">Reference proteome</keyword>
<dbReference type="InterPro" id="IPR003356">
    <property type="entry name" value="DNA_methylase_A-5"/>
</dbReference>
<dbReference type="Gene3D" id="3.40.50.150">
    <property type="entry name" value="Vaccinia Virus protein VP39"/>
    <property type="match status" value="1"/>
</dbReference>
<dbReference type="PRINTS" id="PR00507">
    <property type="entry name" value="N12N6MTFRASE"/>
</dbReference>
<dbReference type="InterPro" id="IPR029063">
    <property type="entry name" value="SAM-dependent_MTases_sf"/>
</dbReference>
<dbReference type="PANTHER" id="PTHR42998:SF1">
    <property type="entry name" value="TYPE I RESTRICTION ENZYME HINDI METHYLASE SUBUNIT"/>
    <property type="match status" value="1"/>
</dbReference>
<dbReference type="PANTHER" id="PTHR42998">
    <property type="entry name" value="TYPE I RESTRICTION ENZYME HINDVIIP M PROTEIN-RELATED"/>
    <property type="match status" value="1"/>
</dbReference>
<dbReference type="Gene3D" id="3.90.220.20">
    <property type="entry name" value="DNA methylase specificity domains"/>
    <property type="match status" value="2"/>
</dbReference>
<evidence type="ECO:0000313" key="4">
    <source>
        <dbReference type="EMBL" id="KAA9374846.1"/>
    </source>
</evidence>
<accession>A0A5J5JVR5</accession>
<evidence type="ECO:0000313" key="5">
    <source>
        <dbReference type="Proteomes" id="UP000327011"/>
    </source>
</evidence>
<evidence type="ECO:0000256" key="2">
    <source>
        <dbReference type="ARBA" id="ARBA00023125"/>
    </source>
</evidence>
<reference evidence="4 5" key="1">
    <citation type="submission" date="2019-09" db="EMBL/GenBank/DDBJ databases">
        <title>Screening of Novel Bioactive Compounds from Soil-Associated.</title>
        <authorList>
            <person name="Gong X."/>
        </authorList>
    </citation>
    <scope>NUCLEOTIDE SEQUENCE [LARGE SCALE GENOMIC DNA]</scope>
    <source>
        <strain evidence="4 5">Gxj-6</strain>
    </source>
</reference>
<feature type="domain" description="DNA methylase adenine-specific" evidence="3">
    <location>
        <begin position="162"/>
        <end position="450"/>
    </location>
</feature>
<sequence>MSKKASMNGKNTSADTGSQALVTSAEVSRIAGVSRSVVANWRKRYEDFPQPAEDGPLFRLSEIEQWLAGHAKKKTTKNRAVVRPELRLWHALDTIGQAEGGLAFAARFLAAFTKVGGKSKDANAVLKLLDSGDPICKLPAEQLAPIVEEMLRLSNEKGAEKVLEELVTHYAQSGTAAQYFTPKAVTALMVRLIGDAPTRVLDPACGTGSLLAAVAQRYAAEGAEAPRLLGQEIDPNMVSISSSLLALCGFSSDIRQGDSLRKDCFSAQQVDAVVSNPPFGDRDWGFDDLVHDVRWHFGRPPRPAPELAWLQHAYAHLAPGGRGIILMPGSASASHSGRSIRRELVRQGALEAIISLPRGQFSGIHASFQINLWVLHRPHYGELPPSRILLIDGSYSGRNRELDSSTVEGIVQRCEEFRRDSTAADEVGFSRAVPAVQLMDDAVDLTPAIHIIQSASDPVDAVGRFIDAAHRLAASVRKVGSINLESVIKKEVAQPPLVTIGTLAEEGLLRIIRGYRPLLRTQGQSTGNDLRLLRGRDLVRPGGEPEFIEANSLPDAPELTRPGDVAIAELVSDRVVAVVLEEGGLLPASGVLILRAAADSFNSYFIAGFLRSATNSRFLRSGRAHLDVRRLQIPRLAVETQNRIGALLQALEVEEREILRAGVAIDELRSALLAGLLGGTMTVAADGDTP</sequence>
<dbReference type="GO" id="GO:0009307">
    <property type="term" value="P:DNA restriction-modification system"/>
    <property type="evidence" value="ECO:0007669"/>
    <property type="project" value="UniProtKB-KW"/>
</dbReference>